<dbReference type="PATRIC" id="fig|1618023.3.peg.5057"/>
<dbReference type="PROSITE" id="PS52004">
    <property type="entry name" value="KS3_2"/>
    <property type="match status" value="1"/>
</dbReference>
<reference evidence="18 19" key="1">
    <citation type="submission" date="2015-02" db="EMBL/GenBank/DDBJ databases">
        <title>Draft genome of a novel marine cyanobacterium (Chroococcales) isolated from South Atlantic Ocean.</title>
        <authorList>
            <person name="Rigonato J."/>
            <person name="Alvarenga D.O."/>
            <person name="Branco L.H."/>
            <person name="Varani A.M."/>
            <person name="Brandini F.P."/>
            <person name="Fiore M.F."/>
        </authorList>
    </citation>
    <scope>NUCLEOTIDE SEQUENCE [LARGE SCALE GENOMIC DNA]</scope>
    <source>
        <strain evidence="18 19">CENA595</strain>
    </source>
</reference>
<evidence type="ECO:0000256" key="8">
    <source>
        <dbReference type="ARBA" id="ARBA00023098"/>
    </source>
</evidence>
<evidence type="ECO:0000256" key="1">
    <source>
        <dbReference type="ARBA" id="ARBA00005194"/>
    </source>
</evidence>
<dbReference type="GO" id="GO:0006633">
    <property type="term" value="P:fatty acid biosynthetic process"/>
    <property type="evidence" value="ECO:0007669"/>
    <property type="project" value="UniProtKB-UniRule"/>
</dbReference>
<keyword evidence="7" id="KW-0276">Fatty acid metabolism</keyword>
<dbReference type="InterPro" id="IPR014030">
    <property type="entry name" value="Ketoacyl_synth_N"/>
</dbReference>
<evidence type="ECO:0000256" key="9">
    <source>
        <dbReference type="ARBA" id="ARBA00023160"/>
    </source>
</evidence>
<evidence type="ECO:0000256" key="15">
    <source>
        <dbReference type="PIRSR" id="PIRSR000447-1"/>
    </source>
</evidence>
<evidence type="ECO:0000256" key="3">
    <source>
        <dbReference type="ARBA" id="ARBA00012356"/>
    </source>
</evidence>
<dbReference type="Pfam" id="PF02801">
    <property type="entry name" value="Ketoacyl-synt_C"/>
    <property type="match status" value="1"/>
</dbReference>
<dbReference type="InterPro" id="IPR020841">
    <property type="entry name" value="PKS_Beta-ketoAc_synthase_dom"/>
</dbReference>
<evidence type="ECO:0000256" key="13">
    <source>
        <dbReference type="ARBA" id="ARBA00047659"/>
    </source>
</evidence>
<dbReference type="GO" id="GO:0005829">
    <property type="term" value="C:cytosol"/>
    <property type="evidence" value="ECO:0007669"/>
    <property type="project" value="TreeGrafter"/>
</dbReference>
<keyword evidence="6 14" id="KW-0808">Transferase</keyword>
<accession>A0A0D8ZXB7</accession>
<evidence type="ECO:0000313" key="19">
    <source>
        <dbReference type="Proteomes" id="UP000032452"/>
    </source>
</evidence>
<dbReference type="InterPro" id="IPR017568">
    <property type="entry name" value="3-oxoacyl-ACP_synth-2"/>
</dbReference>
<dbReference type="Pfam" id="PF00109">
    <property type="entry name" value="ketoacyl-synt"/>
    <property type="match status" value="1"/>
</dbReference>
<dbReference type="STRING" id="1618023.UH38_02935"/>
<dbReference type="SUPFAM" id="SSF53901">
    <property type="entry name" value="Thiolase-like"/>
    <property type="match status" value="2"/>
</dbReference>
<sequence length="416" mass="43532">MTDFARKRVVITGVGAITPVGNNPQAYWEGLLNGRSGIGPITLFDASKHKCRIAGEVKGFNPEDYIDAKEAKRMDRFAQFAVAASLQAIGDAQFEINELNAEQIGVIIGTGIGGIKVLEDQQTVYLNRGPDRCSPFMVPMMIANMAAGLTAIQLGAKGPNSCPVTACAAGSNAVGDAFRLIQQGYAQAMICGGTEAAVTPLPFAGFAAARALSTRNDDPTRASRPFDRDRDGFVMGEGAGILMLEELGHAISRGARIYAEIIGYGLTCDAYHMTSPVPGGEGATRAIQLAMKDAGISPEQVNYINAHGTSTGANDPTETAAIKKALGDAAYQVAISSTKSMTGHLLGGSGGIEAVATVMAIANDKIPPTINLENPDPECDLDYVPNQSRAAKVDVALSNSFGFGGHNVTLAFKKYV</sequence>
<keyword evidence="9 14" id="KW-0275">Fatty acid biosynthesis</keyword>
<dbReference type="CDD" id="cd00834">
    <property type="entry name" value="KAS_I_II"/>
    <property type="match status" value="1"/>
</dbReference>
<comment type="caution">
    <text evidence="18">The sequence shown here is derived from an EMBL/GenBank/DDBJ whole genome shotgun (WGS) entry which is preliminary data.</text>
</comment>
<evidence type="ECO:0000256" key="12">
    <source>
        <dbReference type="ARBA" id="ARBA00047318"/>
    </source>
</evidence>
<evidence type="ECO:0000256" key="2">
    <source>
        <dbReference type="ARBA" id="ARBA00008467"/>
    </source>
</evidence>
<dbReference type="OrthoDB" id="9808669at2"/>
<evidence type="ECO:0000256" key="6">
    <source>
        <dbReference type="ARBA" id="ARBA00022679"/>
    </source>
</evidence>
<dbReference type="PANTHER" id="PTHR11712">
    <property type="entry name" value="POLYKETIDE SYNTHASE-RELATED"/>
    <property type="match status" value="1"/>
</dbReference>
<comment type="catalytic activity">
    <reaction evidence="12 14">
        <text>(9Z)-hexadecenoyl-[ACP] + malonyl-[ACP] + H(+) = 3-oxo-(11Z)-octadecenoyl-[ACP] + holo-[ACP] + CO2</text>
        <dbReference type="Rhea" id="RHEA:55040"/>
        <dbReference type="Rhea" id="RHEA-COMP:9623"/>
        <dbReference type="Rhea" id="RHEA-COMP:9685"/>
        <dbReference type="Rhea" id="RHEA-COMP:10800"/>
        <dbReference type="Rhea" id="RHEA-COMP:14074"/>
        <dbReference type="ChEBI" id="CHEBI:15378"/>
        <dbReference type="ChEBI" id="CHEBI:16526"/>
        <dbReference type="ChEBI" id="CHEBI:64479"/>
        <dbReference type="ChEBI" id="CHEBI:78449"/>
        <dbReference type="ChEBI" id="CHEBI:83989"/>
        <dbReference type="ChEBI" id="CHEBI:138538"/>
        <dbReference type="EC" id="2.3.1.179"/>
    </reaction>
</comment>
<dbReference type="SMART" id="SM00825">
    <property type="entry name" value="PKS_KS"/>
    <property type="match status" value="1"/>
</dbReference>
<dbReference type="InterPro" id="IPR016039">
    <property type="entry name" value="Thiolase-like"/>
</dbReference>
<dbReference type="PANTHER" id="PTHR11712:SF336">
    <property type="entry name" value="3-OXOACYL-[ACYL-CARRIER-PROTEIN] SYNTHASE, MITOCHONDRIAL"/>
    <property type="match status" value="1"/>
</dbReference>
<evidence type="ECO:0000256" key="5">
    <source>
        <dbReference type="ARBA" id="ARBA00022516"/>
    </source>
</evidence>
<dbReference type="PROSITE" id="PS00606">
    <property type="entry name" value="KS3_1"/>
    <property type="match status" value="1"/>
</dbReference>
<evidence type="ECO:0000256" key="14">
    <source>
        <dbReference type="PIRNR" id="PIRNR000447"/>
    </source>
</evidence>
<protein>
    <recommendedName>
        <fullName evidence="4 14">3-oxoacyl-[acyl-carrier-protein] synthase 2</fullName>
        <ecNumber evidence="3 14">2.3.1.179</ecNumber>
    </recommendedName>
</protein>
<dbReference type="InterPro" id="IPR018201">
    <property type="entry name" value="Ketoacyl_synth_AS"/>
</dbReference>
<evidence type="ECO:0000259" key="17">
    <source>
        <dbReference type="PROSITE" id="PS52004"/>
    </source>
</evidence>
<dbReference type="NCBIfam" id="NF004970">
    <property type="entry name" value="PRK06333.1"/>
    <property type="match status" value="1"/>
</dbReference>
<evidence type="ECO:0000256" key="4">
    <source>
        <dbReference type="ARBA" id="ARBA00014657"/>
    </source>
</evidence>
<organism evidence="18 19">
    <name type="scientific">Aliterella atlantica CENA595</name>
    <dbReference type="NCBI Taxonomy" id="1618023"/>
    <lineage>
        <taxon>Bacteria</taxon>
        <taxon>Bacillati</taxon>
        <taxon>Cyanobacteriota</taxon>
        <taxon>Cyanophyceae</taxon>
        <taxon>Chroococcidiopsidales</taxon>
        <taxon>Aliterellaceae</taxon>
        <taxon>Aliterella</taxon>
    </lineage>
</organism>
<dbReference type="Gene3D" id="3.40.47.10">
    <property type="match status" value="1"/>
</dbReference>
<evidence type="ECO:0000256" key="11">
    <source>
        <dbReference type="ARBA" id="ARBA00024006"/>
    </source>
</evidence>
<feature type="domain" description="Ketosynthase family 3 (KS3)" evidence="17">
    <location>
        <begin position="6"/>
        <end position="414"/>
    </location>
</feature>
<dbReference type="NCBIfam" id="TIGR03150">
    <property type="entry name" value="fabF"/>
    <property type="match status" value="1"/>
</dbReference>
<dbReference type="Proteomes" id="UP000032452">
    <property type="component" value="Unassembled WGS sequence"/>
</dbReference>
<keyword evidence="5 14" id="KW-0444">Lipid biosynthesis</keyword>
<feature type="active site" description="For beta-ketoacyl synthase activity" evidence="15">
    <location>
        <position position="167"/>
    </location>
</feature>
<evidence type="ECO:0000256" key="16">
    <source>
        <dbReference type="RuleBase" id="RU003694"/>
    </source>
</evidence>
<name>A0A0D8ZXB7_9CYAN</name>
<comment type="catalytic activity">
    <reaction evidence="13 14">
        <text>a fatty acyl-[ACP] + malonyl-[ACP] + H(+) = a 3-oxoacyl-[ACP] + holo-[ACP] + CO2</text>
        <dbReference type="Rhea" id="RHEA:22836"/>
        <dbReference type="Rhea" id="RHEA-COMP:9623"/>
        <dbReference type="Rhea" id="RHEA-COMP:9685"/>
        <dbReference type="Rhea" id="RHEA-COMP:9916"/>
        <dbReference type="Rhea" id="RHEA-COMP:14125"/>
        <dbReference type="ChEBI" id="CHEBI:15378"/>
        <dbReference type="ChEBI" id="CHEBI:16526"/>
        <dbReference type="ChEBI" id="CHEBI:64479"/>
        <dbReference type="ChEBI" id="CHEBI:78449"/>
        <dbReference type="ChEBI" id="CHEBI:78776"/>
        <dbReference type="ChEBI" id="CHEBI:138651"/>
    </reaction>
</comment>
<comment type="pathway">
    <text evidence="1 14">Lipid metabolism; fatty acid biosynthesis.</text>
</comment>
<keyword evidence="19" id="KW-1185">Reference proteome</keyword>
<dbReference type="EC" id="2.3.1.179" evidence="3 14"/>
<keyword evidence="10 14" id="KW-0012">Acyltransferase</keyword>
<gene>
    <name evidence="18" type="ORF">UH38_02935</name>
</gene>
<comment type="similarity">
    <text evidence="2 14 16">Belongs to the thiolase-like superfamily. Beta-ketoacyl-ACP synthases family.</text>
</comment>
<dbReference type="InterPro" id="IPR014031">
    <property type="entry name" value="Ketoacyl_synth_C"/>
</dbReference>
<evidence type="ECO:0000256" key="7">
    <source>
        <dbReference type="ARBA" id="ARBA00022832"/>
    </source>
</evidence>
<dbReference type="UniPathway" id="UPA00094"/>
<dbReference type="AlphaFoldDB" id="A0A0D8ZXB7"/>
<dbReference type="EMBL" id="JYON01000002">
    <property type="protein sequence ID" value="KJH73042.1"/>
    <property type="molecule type" value="Genomic_DNA"/>
</dbReference>
<dbReference type="NCBIfam" id="NF005589">
    <property type="entry name" value="PRK07314.1"/>
    <property type="match status" value="1"/>
</dbReference>
<evidence type="ECO:0000313" key="18">
    <source>
        <dbReference type="EMBL" id="KJH73042.1"/>
    </source>
</evidence>
<keyword evidence="8" id="KW-0443">Lipid metabolism</keyword>
<dbReference type="PIRSF" id="PIRSF000447">
    <property type="entry name" value="KAS_II"/>
    <property type="match status" value="1"/>
</dbReference>
<dbReference type="InterPro" id="IPR000794">
    <property type="entry name" value="Beta-ketoacyl_synthase"/>
</dbReference>
<dbReference type="FunFam" id="3.40.47.10:FF:000009">
    <property type="entry name" value="3-oxoacyl-[acyl-carrier-protein] synthase 2"/>
    <property type="match status" value="1"/>
</dbReference>
<dbReference type="GO" id="GO:0004315">
    <property type="term" value="F:3-oxoacyl-[acyl-carrier-protein] synthase activity"/>
    <property type="evidence" value="ECO:0007669"/>
    <property type="project" value="UniProtKB-UniRule"/>
</dbReference>
<comment type="function">
    <text evidence="11 14">Involved in the type II fatty acid elongation cycle. Catalyzes the elongation of a wide range of acyl-ACP by the addition of two carbons from malonyl-ACP to an acyl acceptor. Can efficiently catalyze the conversion of palmitoleoyl-ACP (cis-hexadec-9-enoyl-ACP) to cis-vaccenoyl-ACP (cis-octadec-11-enoyl-ACP), an essential step in the thermal regulation of fatty acid composition.</text>
</comment>
<proteinExistence type="inferred from homology"/>
<evidence type="ECO:0000256" key="10">
    <source>
        <dbReference type="ARBA" id="ARBA00023315"/>
    </source>
</evidence>
<dbReference type="RefSeq" id="WP_045053134.1">
    <property type="nucleotide sequence ID" value="NZ_CAWMDP010000059.1"/>
</dbReference>